<name>A0A835IWU8_9MAGN</name>
<protein>
    <submittedName>
        <fullName evidence="2">Uncharacterized protein</fullName>
    </submittedName>
</protein>
<comment type="caution">
    <text evidence="2">The sequence shown here is derived from an EMBL/GenBank/DDBJ whole genome shotgun (WGS) entry which is preliminary data.</text>
</comment>
<evidence type="ECO:0000313" key="2">
    <source>
        <dbReference type="EMBL" id="KAF9625189.1"/>
    </source>
</evidence>
<keyword evidence="3" id="KW-1185">Reference proteome</keyword>
<dbReference type="EMBL" id="JADFTS010000001">
    <property type="protein sequence ID" value="KAF9625189.1"/>
    <property type="molecule type" value="Genomic_DNA"/>
</dbReference>
<reference evidence="2 3" key="1">
    <citation type="submission" date="2020-10" db="EMBL/GenBank/DDBJ databases">
        <title>The Coptis chinensis genome and diversification of protoberbering-type alkaloids.</title>
        <authorList>
            <person name="Wang B."/>
            <person name="Shu S."/>
            <person name="Song C."/>
            <person name="Liu Y."/>
        </authorList>
    </citation>
    <scope>NUCLEOTIDE SEQUENCE [LARGE SCALE GENOMIC DNA]</scope>
    <source>
        <strain evidence="2">HL-2020</strain>
        <tissue evidence="2">Leaf</tissue>
    </source>
</reference>
<evidence type="ECO:0000256" key="1">
    <source>
        <dbReference type="SAM" id="MobiDB-lite"/>
    </source>
</evidence>
<sequence length="26" mass="3087">MNLKKDSYAQEKNAEVNSKEKLEKVY</sequence>
<accession>A0A835IWU8</accession>
<proteinExistence type="predicted"/>
<feature type="region of interest" description="Disordered" evidence="1">
    <location>
        <begin position="1"/>
        <end position="26"/>
    </location>
</feature>
<dbReference type="AlphaFoldDB" id="A0A835IWU8"/>
<gene>
    <name evidence="2" type="ORF">IFM89_020056</name>
</gene>
<dbReference type="Proteomes" id="UP000631114">
    <property type="component" value="Unassembled WGS sequence"/>
</dbReference>
<organism evidence="2 3">
    <name type="scientific">Coptis chinensis</name>
    <dbReference type="NCBI Taxonomy" id="261450"/>
    <lineage>
        <taxon>Eukaryota</taxon>
        <taxon>Viridiplantae</taxon>
        <taxon>Streptophyta</taxon>
        <taxon>Embryophyta</taxon>
        <taxon>Tracheophyta</taxon>
        <taxon>Spermatophyta</taxon>
        <taxon>Magnoliopsida</taxon>
        <taxon>Ranunculales</taxon>
        <taxon>Ranunculaceae</taxon>
        <taxon>Coptidoideae</taxon>
        <taxon>Coptis</taxon>
    </lineage>
</organism>
<evidence type="ECO:0000313" key="3">
    <source>
        <dbReference type="Proteomes" id="UP000631114"/>
    </source>
</evidence>